<sequence>MPNANPGETVSSRPSGHRALYRIWSFANRIGWGLRQAVRWQVPILADRPAADLGAVSERIRDWEARYGFEAARLAESGETVRETLFILEMVESALAEAGVTLPDPLSALDVGAKNWHYVRALWALLTCYGGTRRTLALTGIEIDPFVVYRDGHSRADWARLYARPCPGAEFLEGDALDHRGSYDLVLLLFPIMLAGEHLDWGLPLDRYRPRDLLAHAWGLTAPGGTLFVATYDYEKDALQATWESLGFAPAIWRVHATQIADHDVDRHVAVFRR</sequence>
<dbReference type="AlphaFoldDB" id="A0A937X3R1"/>
<comment type="caution">
    <text evidence="1">The sequence shown here is derived from an EMBL/GenBank/DDBJ whole genome shotgun (WGS) entry which is preliminary data.</text>
</comment>
<dbReference type="SUPFAM" id="SSF53335">
    <property type="entry name" value="S-adenosyl-L-methionine-dependent methyltransferases"/>
    <property type="match status" value="1"/>
</dbReference>
<accession>A0A937X3R1</accession>
<protein>
    <submittedName>
        <fullName evidence="1">Uncharacterized protein</fullName>
    </submittedName>
</protein>
<evidence type="ECO:0000313" key="2">
    <source>
        <dbReference type="Proteomes" id="UP000703893"/>
    </source>
</evidence>
<reference evidence="1 2" key="1">
    <citation type="submission" date="2019-03" db="EMBL/GenBank/DDBJ databases">
        <title>Lake Tanganyika Metagenome-Assembled Genomes (MAGs).</title>
        <authorList>
            <person name="Tran P."/>
        </authorList>
    </citation>
    <scope>NUCLEOTIDE SEQUENCE [LARGE SCALE GENOMIC DNA]</scope>
    <source>
        <strain evidence="1">K_DeepCast_65m_m2_236</strain>
    </source>
</reference>
<organism evidence="1 2">
    <name type="scientific">Candidatus Tanganyikabacteria bacterium</name>
    <dbReference type="NCBI Taxonomy" id="2961651"/>
    <lineage>
        <taxon>Bacteria</taxon>
        <taxon>Bacillati</taxon>
        <taxon>Candidatus Sericytochromatia</taxon>
        <taxon>Candidatus Tanganyikabacteria</taxon>
    </lineage>
</organism>
<gene>
    <name evidence="1" type="ORF">FJZ00_09510</name>
</gene>
<dbReference type="InterPro" id="IPR029063">
    <property type="entry name" value="SAM-dependent_MTases_sf"/>
</dbReference>
<evidence type="ECO:0000313" key="1">
    <source>
        <dbReference type="EMBL" id="MBM3275379.1"/>
    </source>
</evidence>
<name>A0A937X3R1_9BACT</name>
<proteinExistence type="predicted"/>
<dbReference type="EMBL" id="VGJX01000553">
    <property type="protein sequence ID" value="MBM3275379.1"/>
    <property type="molecule type" value="Genomic_DNA"/>
</dbReference>
<dbReference type="Proteomes" id="UP000703893">
    <property type="component" value="Unassembled WGS sequence"/>
</dbReference>
<dbReference type="Gene3D" id="3.40.50.150">
    <property type="entry name" value="Vaccinia Virus protein VP39"/>
    <property type="match status" value="1"/>
</dbReference>